<reference evidence="12 13" key="1">
    <citation type="submission" date="2019-07" db="EMBL/GenBank/DDBJ databases">
        <title>Genomic Encyclopedia of Type Strains, Phase I: the one thousand microbial genomes (KMG-I) project.</title>
        <authorList>
            <person name="Kyrpides N."/>
        </authorList>
    </citation>
    <scope>NUCLEOTIDE SEQUENCE [LARGE SCALE GENOMIC DNA]</scope>
    <source>
        <strain evidence="12 13">DSM 13558</strain>
    </source>
</reference>
<evidence type="ECO:0000256" key="6">
    <source>
        <dbReference type="ARBA" id="ARBA00022801"/>
    </source>
</evidence>
<keyword evidence="6" id="KW-0378">Hydrolase</keyword>
<evidence type="ECO:0000256" key="4">
    <source>
        <dbReference type="ARBA" id="ARBA00022679"/>
    </source>
</evidence>
<comment type="caution">
    <text evidence="12">The sequence shown here is derived from an EMBL/GenBank/DDBJ whole genome shotgun (WGS) entry which is preliminary data.</text>
</comment>
<protein>
    <recommendedName>
        <fullName evidence="11">Purine nucleoside phosphorylase</fullName>
    </recommendedName>
</protein>
<evidence type="ECO:0000256" key="11">
    <source>
        <dbReference type="RuleBase" id="RU361274"/>
    </source>
</evidence>
<name>A0A562JDZ4_9FIRM</name>
<dbReference type="SUPFAM" id="SSF64438">
    <property type="entry name" value="CNF1/YfiH-like putative cysteine hydrolases"/>
    <property type="match status" value="1"/>
</dbReference>
<dbReference type="GO" id="GO:0016787">
    <property type="term" value="F:hydrolase activity"/>
    <property type="evidence" value="ECO:0007669"/>
    <property type="project" value="UniProtKB-KW"/>
</dbReference>
<comment type="catalytic activity">
    <reaction evidence="10">
        <text>S-methyl-5'-thioadenosine + phosphate = 5-(methylsulfanyl)-alpha-D-ribose 1-phosphate + adenine</text>
        <dbReference type="Rhea" id="RHEA:11852"/>
        <dbReference type="ChEBI" id="CHEBI:16708"/>
        <dbReference type="ChEBI" id="CHEBI:17509"/>
        <dbReference type="ChEBI" id="CHEBI:43474"/>
        <dbReference type="ChEBI" id="CHEBI:58533"/>
        <dbReference type="EC" id="2.4.2.28"/>
    </reaction>
    <physiologicalReaction direction="left-to-right" evidence="10">
        <dbReference type="Rhea" id="RHEA:11853"/>
    </physiologicalReaction>
</comment>
<dbReference type="PANTHER" id="PTHR30616">
    <property type="entry name" value="UNCHARACTERIZED PROTEIN YFIH"/>
    <property type="match status" value="1"/>
</dbReference>
<evidence type="ECO:0000256" key="5">
    <source>
        <dbReference type="ARBA" id="ARBA00022723"/>
    </source>
</evidence>
<accession>A0A562JDZ4</accession>
<dbReference type="CDD" id="cd16833">
    <property type="entry name" value="YfiH"/>
    <property type="match status" value="1"/>
</dbReference>
<evidence type="ECO:0000256" key="2">
    <source>
        <dbReference type="ARBA" id="ARBA00003215"/>
    </source>
</evidence>
<evidence type="ECO:0000256" key="7">
    <source>
        <dbReference type="ARBA" id="ARBA00022833"/>
    </source>
</evidence>
<organism evidence="12 13">
    <name type="scientific">Sedimentibacter saalensis</name>
    <dbReference type="NCBI Taxonomy" id="130788"/>
    <lineage>
        <taxon>Bacteria</taxon>
        <taxon>Bacillati</taxon>
        <taxon>Bacillota</taxon>
        <taxon>Tissierellia</taxon>
        <taxon>Sedimentibacter</taxon>
    </lineage>
</organism>
<dbReference type="InterPro" id="IPR038371">
    <property type="entry name" value="Cu_polyphenol_OxRdtase_sf"/>
</dbReference>
<gene>
    <name evidence="12" type="ORF">LY60_01111</name>
</gene>
<dbReference type="AlphaFoldDB" id="A0A562JDZ4"/>
<evidence type="ECO:0000256" key="8">
    <source>
        <dbReference type="ARBA" id="ARBA00047989"/>
    </source>
</evidence>
<dbReference type="Pfam" id="PF02578">
    <property type="entry name" value="Cu-oxidase_4"/>
    <property type="match status" value="1"/>
</dbReference>
<keyword evidence="13" id="KW-1185">Reference proteome</keyword>
<evidence type="ECO:0000313" key="13">
    <source>
        <dbReference type="Proteomes" id="UP000315343"/>
    </source>
</evidence>
<dbReference type="Proteomes" id="UP000315343">
    <property type="component" value="Unassembled WGS sequence"/>
</dbReference>
<dbReference type="NCBIfam" id="TIGR00726">
    <property type="entry name" value="peptidoglycan editing factor PgeF"/>
    <property type="match status" value="1"/>
</dbReference>
<keyword evidence="7" id="KW-0862">Zinc</keyword>
<dbReference type="InterPro" id="IPR011324">
    <property type="entry name" value="Cytotoxic_necrot_fac-like_cat"/>
</dbReference>
<comment type="catalytic activity">
    <reaction evidence="9">
        <text>adenosine + phosphate = alpha-D-ribose 1-phosphate + adenine</text>
        <dbReference type="Rhea" id="RHEA:27642"/>
        <dbReference type="ChEBI" id="CHEBI:16335"/>
        <dbReference type="ChEBI" id="CHEBI:16708"/>
        <dbReference type="ChEBI" id="CHEBI:43474"/>
        <dbReference type="ChEBI" id="CHEBI:57720"/>
        <dbReference type="EC" id="2.4.2.1"/>
    </reaction>
    <physiologicalReaction direction="left-to-right" evidence="9">
        <dbReference type="Rhea" id="RHEA:27643"/>
    </physiologicalReaction>
</comment>
<sequence>MHKINEIDGFEYVTFPSLENHENLFHCFTTRKGGVSSGNFCSMNLGMGSGDEEENVKTNYRIMAERLNINLDDIVETDQTHTKNIKYVTEEYKGYAMMDPLYTDVDGLYTDKRNIALMTFHADCTPLFFFDPVKNVVGMAHAGWKGTLNNIAGEMVDAFVRDFSSNPGDIIAAIGPSLGQCCFEVDKDVADMFLEYDEKYTDFMIVKGEKYHFNLWEINKYLMVKHGMKTSNIELSGLCTKCNNNMFFSHRGQKGKRGLMCGIIMLK</sequence>
<evidence type="ECO:0000256" key="3">
    <source>
        <dbReference type="ARBA" id="ARBA00007353"/>
    </source>
</evidence>
<comment type="catalytic activity">
    <reaction evidence="1">
        <text>inosine + phosphate = alpha-D-ribose 1-phosphate + hypoxanthine</text>
        <dbReference type="Rhea" id="RHEA:27646"/>
        <dbReference type="ChEBI" id="CHEBI:17368"/>
        <dbReference type="ChEBI" id="CHEBI:17596"/>
        <dbReference type="ChEBI" id="CHEBI:43474"/>
        <dbReference type="ChEBI" id="CHEBI:57720"/>
        <dbReference type="EC" id="2.4.2.1"/>
    </reaction>
    <physiologicalReaction direction="left-to-right" evidence="1">
        <dbReference type="Rhea" id="RHEA:27647"/>
    </physiologicalReaction>
</comment>
<dbReference type="GO" id="GO:0005507">
    <property type="term" value="F:copper ion binding"/>
    <property type="evidence" value="ECO:0007669"/>
    <property type="project" value="TreeGrafter"/>
</dbReference>
<keyword evidence="4" id="KW-0808">Transferase</keyword>
<keyword evidence="5" id="KW-0479">Metal-binding</keyword>
<comment type="function">
    <text evidence="2">Purine nucleoside enzyme that catalyzes the phosphorolysis of adenosine and inosine nucleosides, yielding D-ribose 1-phosphate and the respective free bases, adenine and hypoxanthine. Also catalyzes the phosphorolysis of S-methyl-5'-thioadenosine into adenine and S-methyl-5-thio-alpha-D-ribose 1-phosphate. Also has adenosine deaminase activity.</text>
</comment>
<dbReference type="RefSeq" id="WP_145081039.1">
    <property type="nucleotide sequence ID" value="NZ_VLKH01000003.1"/>
</dbReference>
<dbReference type="InterPro" id="IPR003730">
    <property type="entry name" value="Cu_polyphenol_OxRdtase"/>
</dbReference>
<proteinExistence type="inferred from homology"/>
<dbReference type="Gene3D" id="3.60.140.10">
    <property type="entry name" value="CNF1/YfiH-like putative cysteine hydrolases"/>
    <property type="match status" value="1"/>
</dbReference>
<evidence type="ECO:0000313" key="12">
    <source>
        <dbReference type="EMBL" id="TWH81367.1"/>
    </source>
</evidence>
<dbReference type="PANTHER" id="PTHR30616:SF2">
    <property type="entry name" value="PURINE NUCLEOSIDE PHOSPHORYLASE LACC1"/>
    <property type="match status" value="1"/>
</dbReference>
<comment type="catalytic activity">
    <reaction evidence="8">
        <text>adenosine + H2O + H(+) = inosine + NH4(+)</text>
        <dbReference type="Rhea" id="RHEA:24408"/>
        <dbReference type="ChEBI" id="CHEBI:15377"/>
        <dbReference type="ChEBI" id="CHEBI:15378"/>
        <dbReference type="ChEBI" id="CHEBI:16335"/>
        <dbReference type="ChEBI" id="CHEBI:17596"/>
        <dbReference type="ChEBI" id="CHEBI:28938"/>
        <dbReference type="EC" id="3.5.4.4"/>
    </reaction>
    <physiologicalReaction direction="left-to-right" evidence="8">
        <dbReference type="Rhea" id="RHEA:24409"/>
    </physiologicalReaction>
</comment>
<evidence type="ECO:0000256" key="1">
    <source>
        <dbReference type="ARBA" id="ARBA00000553"/>
    </source>
</evidence>
<evidence type="ECO:0000256" key="9">
    <source>
        <dbReference type="ARBA" id="ARBA00048968"/>
    </source>
</evidence>
<comment type="similarity">
    <text evidence="3 11">Belongs to the purine nucleoside phosphorylase YfiH/LACC1 family.</text>
</comment>
<dbReference type="OrthoDB" id="4279at2"/>
<evidence type="ECO:0000256" key="10">
    <source>
        <dbReference type="ARBA" id="ARBA00049893"/>
    </source>
</evidence>
<dbReference type="GO" id="GO:0017061">
    <property type="term" value="F:S-methyl-5-thioadenosine phosphorylase activity"/>
    <property type="evidence" value="ECO:0007669"/>
    <property type="project" value="UniProtKB-EC"/>
</dbReference>
<dbReference type="EMBL" id="VLKH01000003">
    <property type="protein sequence ID" value="TWH81367.1"/>
    <property type="molecule type" value="Genomic_DNA"/>
</dbReference>